<organism evidence="1 2">
    <name type="scientific">Citrus sinensis</name>
    <name type="common">Sweet orange</name>
    <name type="synonym">Citrus aurantium var. sinensis</name>
    <dbReference type="NCBI Taxonomy" id="2711"/>
    <lineage>
        <taxon>Eukaryota</taxon>
        <taxon>Viridiplantae</taxon>
        <taxon>Streptophyta</taxon>
        <taxon>Embryophyta</taxon>
        <taxon>Tracheophyta</taxon>
        <taxon>Spermatophyta</taxon>
        <taxon>Magnoliopsida</taxon>
        <taxon>eudicotyledons</taxon>
        <taxon>Gunneridae</taxon>
        <taxon>Pentapetalae</taxon>
        <taxon>rosids</taxon>
        <taxon>malvids</taxon>
        <taxon>Sapindales</taxon>
        <taxon>Rutaceae</taxon>
        <taxon>Aurantioideae</taxon>
        <taxon>Citrus</taxon>
    </lineage>
</organism>
<evidence type="ECO:0000313" key="1">
    <source>
        <dbReference type="EMBL" id="KAH9736560.1"/>
    </source>
</evidence>
<gene>
    <name evidence="1" type="ORF">KPL71_018142</name>
</gene>
<protein>
    <submittedName>
        <fullName evidence="1">Calcium-dependent protein kinase 13</fullName>
    </submittedName>
</protein>
<comment type="caution">
    <text evidence="1">The sequence shown here is derived from an EMBL/GenBank/DDBJ whole genome shotgun (WGS) entry which is preliminary data.</text>
</comment>
<name>A0ACB8JW01_CITSI</name>
<keyword evidence="2" id="KW-1185">Reference proteome</keyword>
<evidence type="ECO:0000313" key="2">
    <source>
        <dbReference type="Proteomes" id="UP000829398"/>
    </source>
</evidence>
<sequence length="587" mass="66471">MGNCCRSPAAVAREDVKSNYLSHDHARKEAGANKKQPITVLAGVPKENIEDRYLVDRELGRGEFGVTYLCIDRDTRELLACKSISKRKLRTAVDIDDVRREVAIMKHLPKNSSIVSLKEACEDDNAVHLVMELCEGGELFDRIVARGHYTERAAAAVTRTIVEVVQLCHKHGVIHRDLKPENFLFANKKENSPLKAIDFGLSIFFKPGERFSEIVGSPYYMAPEVLKRNYGPEIDIWSAGVILYILLCGVPPFWAESEQGVAQAILRGLIDFKRDPWPNVSESAKSLVRQMLEPDPKLRLTAKQVLGSFHLFYDVFECLMFSVHPSMFFFFFVPDGGHFENHMPACSTTVSLDLHLYEVTCAIVIWFDIEHPWLQNAKKAPNVPLGDVVRSRLKQFSMMNRFKRKALRVIAEFLSVEEVEDIKEMFKKIDSDNDGVVSTDELKAGLRNFGSQLAESEVQMLIEAFSLPMDPTHVVDTNGKGTLDYGEFLAVLLHLRRMANDEHLHKAFSYFDKDGNGYIEPNELRDALMEDGADDCTDDGLISYDEFVAMMKTGTDWRKASRHYSRGRFNSLSIKLMKDGSLNLGNE</sequence>
<proteinExistence type="predicted"/>
<dbReference type="Proteomes" id="UP000829398">
    <property type="component" value="Chromosome 6"/>
</dbReference>
<reference evidence="2" key="1">
    <citation type="journal article" date="2023" name="Hortic. Res.">
        <title>A chromosome-level phased genome enabling allele-level studies in sweet orange: a case study on citrus Huanglongbing tolerance.</title>
        <authorList>
            <person name="Wu B."/>
            <person name="Yu Q."/>
            <person name="Deng Z."/>
            <person name="Duan Y."/>
            <person name="Luo F."/>
            <person name="Gmitter F. Jr."/>
        </authorList>
    </citation>
    <scope>NUCLEOTIDE SEQUENCE [LARGE SCALE GENOMIC DNA]</scope>
    <source>
        <strain evidence="2">cv. Valencia</strain>
    </source>
</reference>
<keyword evidence="1" id="KW-0808">Transferase</keyword>
<keyword evidence="1" id="KW-0418">Kinase</keyword>
<accession>A0ACB8JW01</accession>
<dbReference type="EMBL" id="CM039175">
    <property type="protein sequence ID" value="KAH9736560.1"/>
    <property type="molecule type" value="Genomic_DNA"/>
</dbReference>